<comment type="caution">
    <text evidence="3">The sequence shown here is derived from an EMBL/GenBank/DDBJ whole genome shotgun (WGS) entry which is preliminary data.</text>
</comment>
<reference evidence="3 4" key="1">
    <citation type="submission" date="2021-04" db="EMBL/GenBank/DDBJ databases">
        <title>Whole genome sequence of Jiella sp. KSK16Y-1.</title>
        <authorList>
            <person name="Tuo L."/>
        </authorList>
    </citation>
    <scope>NUCLEOTIDE SEQUENCE [LARGE SCALE GENOMIC DNA]</scope>
    <source>
        <strain evidence="3 4">KSK16Y-1</strain>
    </source>
</reference>
<sequence>MFETTISSKGQVTLPKPVRDALKLKQGDRIAFVLIDGAVVIQPRNGSVEDLFGALSAYAVEGTTLDDYDGAIAQGIADHVDGPARMKKHSA</sequence>
<accession>A0ABS4BCS3</accession>
<dbReference type="SUPFAM" id="SSF89447">
    <property type="entry name" value="AbrB/MazE/MraZ-like"/>
    <property type="match status" value="1"/>
</dbReference>
<dbReference type="RefSeq" id="WP_209592743.1">
    <property type="nucleotide sequence ID" value="NZ_JAGJCF010000001.1"/>
</dbReference>
<dbReference type="Pfam" id="PF04014">
    <property type="entry name" value="MazE_antitoxin"/>
    <property type="match status" value="1"/>
</dbReference>
<name>A0ABS4BCS3_9HYPH</name>
<keyword evidence="1 3" id="KW-0238">DNA-binding</keyword>
<dbReference type="InterPro" id="IPR007159">
    <property type="entry name" value="SpoVT-AbrB_dom"/>
</dbReference>
<feature type="domain" description="SpoVT-AbrB" evidence="2">
    <location>
        <begin position="1"/>
        <end position="46"/>
    </location>
</feature>
<dbReference type="EMBL" id="JAGJCF010000001">
    <property type="protein sequence ID" value="MBP0614332.1"/>
    <property type="molecule type" value="Genomic_DNA"/>
</dbReference>
<evidence type="ECO:0000313" key="4">
    <source>
        <dbReference type="Proteomes" id="UP000678276"/>
    </source>
</evidence>
<proteinExistence type="predicted"/>
<dbReference type="Gene3D" id="2.10.260.10">
    <property type="match status" value="1"/>
</dbReference>
<gene>
    <name evidence="3" type="ORF">J6595_01855</name>
</gene>
<dbReference type="InterPro" id="IPR037914">
    <property type="entry name" value="SpoVT-AbrB_sf"/>
</dbReference>
<dbReference type="Proteomes" id="UP000678276">
    <property type="component" value="Unassembled WGS sequence"/>
</dbReference>
<evidence type="ECO:0000256" key="1">
    <source>
        <dbReference type="PROSITE-ProRule" id="PRU01076"/>
    </source>
</evidence>
<keyword evidence="4" id="KW-1185">Reference proteome</keyword>
<dbReference type="PROSITE" id="PS51740">
    <property type="entry name" value="SPOVT_ABRB"/>
    <property type="match status" value="1"/>
</dbReference>
<evidence type="ECO:0000259" key="2">
    <source>
        <dbReference type="PROSITE" id="PS51740"/>
    </source>
</evidence>
<dbReference type="NCBIfam" id="TIGR01439">
    <property type="entry name" value="lp_hng_hel_AbrB"/>
    <property type="match status" value="1"/>
</dbReference>
<evidence type="ECO:0000313" key="3">
    <source>
        <dbReference type="EMBL" id="MBP0614332.1"/>
    </source>
</evidence>
<dbReference type="GO" id="GO:0003677">
    <property type="term" value="F:DNA binding"/>
    <property type="evidence" value="ECO:0007669"/>
    <property type="project" value="UniProtKB-KW"/>
</dbReference>
<protein>
    <submittedName>
        <fullName evidence="3">AbrB/MazE/SpoVT family DNA-binding domain-containing protein</fullName>
    </submittedName>
</protein>
<organism evidence="3 4">
    <name type="scientific">Jiella mangrovi</name>
    <dbReference type="NCBI Taxonomy" id="2821407"/>
    <lineage>
        <taxon>Bacteria</taxon>
        <taxon>Pseudomonadati</taxon>
        <taxon>Pseudomonadota</taxon>
        <taxon>Alphaproteobacteria</taxon>
        <taxon>Hyphomicrobiales</taxon>
        <taxon>Aurantimonadaceae</taxon>
        <taxon>Jiella</taxon>
    </lineage>
</organism>
<dbReference type="SMART" id="SM00966">
    <property type="entry name" value="SpoVT_AbrB"/>
    <property type="match status" value="1"/>
</dbReference>